<reference evidence="1 2" key="1">
    <citation type="journal article" date="2024" name="Plant Biotechnol. J.">
        <title>Genome and CRISPR/Cas9 system of a widespread forest tree (Populus alba) in the world.</title>
        <authorList>
            <person name="Liu Y.J."/>
            <person name="Jiang P.F."/>
            <person name="Han X.M."/>
            <person name="Li X.Y."/>
            <person name="Wang H.M."/>
            <person name="Wang Y.J."/>
            <person name="Wang X.X."/>
            <person name="Zeng Q.Y."/>
        </authorList>
    </citation>
    <scope>NUCLEOTIDE SEQUENCE [LARGE SCALE GENOMIC DNA]</scope>
    <source>
        <strain evidence="2">cv. PAL-ZL1</strain>
    </source>
</reference>
<comment type="caution">
    <text evidence="1">The sequence shown here is derived from an EMBL/GenBank/DDBJ whole genome shotgun (WGS) entry which is preliminary data.</text>
</comment>
<organism evidence="1 2">
    <name type="scientific">Populus alba</name>
    <name type="common">White poplar</name>
    <dbReference type="NCBI Taxonomy" id="43335"/>
    <lineage>
        <taxon>Eukaryota</taxon>
        <taxon>Viridiplantae</taxon>
        <taxon>Streptophyta</taxon>
        <taxon>Embryophyta</taxon>
        <taxon>Tracheophyta</taxon>
        <taxon>Spermatophyta</taxon>
        <taxon>Magnoliopsida</taxon>
        <taxon>eudicotyledons</taxon>
        <taxon>Gunneridae</taxon>
        <taxon>Pentapetalae</taxon>
        <taxon>rosids</taxon>
        <taxon>fabids</taxon>
        <taxon>Malpighiales</taxon>
        <taxon>Salicaceae</taxon>
        <taxon>Saliceae</taxon>
        <taxon>Populus</taxon>
    </lineage>
</organism>
<evidence type="ECO:0000313" key="1">
    <source>
        <dbReference type="EMBL" id="KAL3585274.1"/>
    </source>
</evidence>
<accession>A0ACC4C1B7</accession>
<protein>
    <submittedName>
        <fullName evidence="1">Uncharacterized protein</fullName>
    </submittedName>
</protein>
<keyword evidence="2" id="KW-1185">Reference proteome</keyword>
<evidence type="ECO:0000313" key="2">
    <source>
        <dbReference type="Proteomes" id="UP000309997"/>
    </source>
</evidence>
<dbReference type="EMBL" id="RCHU02000006">
    <property type="protein sequence ID" value="KAL3585274.1"/>
    <property type="molecule type" value="Genomic_DNA"/>
</dbReference>
<proteinExistence type="predicted"/>
<sequence>MDVYLQILDLEEHMAGLKIIHVAGTKGKGSTCTFCEAMLRESGFRTGLFTSPHLIDVRERFRINGVDISEDKFLLYFWNCWNRLKEHETEDLPMPPLFQFLTVLAFKIFVCEQVDVSIIEVGLGGRNDSTNAIEEPIVCGITSLGMDHTEALGNTIGQIASHKAGIFKHQIPAFTVPQVSEAMDVLQENAQELMVPLKVVEPLDSNELNGLKLSLSGDHQLSNAGLAVSLCKCWLQRTGNWEKLFQNDNKEANLPEAFLRGLSKAHIAGRAQIVPDLSSTSSSCISSEVAETSGDLIFYLDGAHSPESMEVCAEWFSSAVKEDNLSPSLVSFSSHESIKKVPGNGYMQHEKFNIQEINKISKKILLFNCMDVRDPQILLPRLVSTCASSGTFFSKAIFVPSISTFNKVTSGTSVVPSDISSKDLSWQFNLQRLWEKIVHGIDTDSLLEKSTKMDGAETLPRHQFLYEDASNCSPTDGYLACSAVIPSLPLTIKWLRHCVRENPSLRLQGEDKDLYQLTDSSLNSQFHQFEKRLPLLFVHQHFALAGFAFVLQCRGGLTDPTTRWSHDHHEFPVMETTSGLTKDVVRNSDLLGQRHSLSFPYFRDWKFGFGSDLKPKICITTSTSAGLEQTLPWIFYHKVMGVSTFFLFVEGKAASHDVSKVLETVPGVKVICRLKELEEQQARGRIWNKTWLSSFFYKPCNFELFVKQSLNMEMAIVMAREASMDWIIHLETDELIHPAGASEYFLRQLLSDVPGNVDMVIFPNYESSVERDDIKEPFSEVSMLKKNHNHLPKDTYFGNYEEATRGNPNYFLTCGNGKSAARIRDHLRPNGAHRWHNYMKTPNKVKLEEAAVLHYTYPKFSDLTSRRDPCGCKPMKEDVKRCFMFMAAFIIASTETEEEMLHWYQERIMWTDEALKLKLLRKGILTRIYTPMVIVHRLGESGVFSSVIAAAQKFISSVKNSNYSMTAGVVSSRKIGHGGESQATARRGLQVSDDASIFSAIPPRGVKVLENIDELELEGARKAAMTVEMGHFVVQKFGVPAKGRKGDLVSAFKQFMAKQIDGESSQEEGCVSFNSVGNISLQKNSKCTSDESYAVSINTDSEVSGFKQITLPQAEPWTVLAHKKPQKGWIPYNPRTMRPPPFADADSVKLMSWNEKGVDSIKQSLIDGYKNSFSTCSNAKLGYSGTAIVSRFETGWKLDYFLVSESIADNVHDSYIVPDVTAGDHSPLGPIQHDLIKPILINAGLSLAGFFLTVKLIPVASKYVLKRNLFGYDINKKGTPQGTVKVPESLGIVVAVVFMVLTIVFQFLNFAPDSNWLVEYNAALASICFMTLLGFIDDVLDVPWRVKLLLPSIAALPLLMAYAGHTTIIIPKPLVPYIGLKVLDLGFIYKIYMWFLAIFCTNCINIHAGINGLEAGQTVVIASAILIHNVMQIGASADPEYQQAHAFSVYLVQPLLATSLALLSYNWYPSSVFVGDTYTYFAGMTMAVVGILGHFSETLLIFFLAQVLNFLLSVPQLFGFRHCPRHRLPRFDPQTGLLTGTNDGTLVNFYLRMFGRKTENSLCMHLLLVQGVPLAPSRSSELLDNGT</sequence>
<name>A0ACC4C1B7_POPAL</name>
<dbReference type="Proteomes" id="UP000309997">
    <property type="component" value="Unassembled WGS sequence"/>
</dbReference>
<gene>
    <name evidence="1" type="ORF">D5086_012141</name>
</gene>